<dbReference type="PANTHER" id="PTHR32479">
    <property type="entry name" value="GLYCOLATE OXIDASE IRON-SULFUR SUBUNIT"/>
    <property type="match status" value="1"/>
</dbReference>
<dbReference type="PANTHER" id="PTHR32479:SF17">
    <property type="entry name" value="GLYCOLATE OXIDASE IRON-SULFUR SUBUNIT"/>
    <property type="match status" value="1"/>
</dbReference>
<keyword evidence="9" id="KW-1185">Reference proteome</keyword>
<dbReference type="GO" id="GO:0051539">
    <property type="term" value="F:4 iron, 4 sulfur cluster binding"/>
    <property type="evidence" value="ECO:0007669"/>
    <property type="project" value="UniProtKB-UniRule"/>
</dbReference>
<keyword evidence="6" id="KW-0249">Electron transport</keyword>
<evidence type="ECO:0000313" key="9">
    <source>
        <dbReference type="Proteomes" id="UP000520814"/>
    </source>
</evidence>
<proteinExistence type="predicted"/>
<dbReference type="RefSeq" id="WP_184203706.1">
    <property type="nucleotide sequence ID" value="NZ_JACHGW010000007.1"/>
</dbReference>
<evidence type="ECO:0000256" key="4">
    <source>
        <dbReference type="ARBA" id="ARBA00023004"/>
    </source>
</evidence>
<keyword evidence="2 6" id="KW-0479">Metal-binding</keyword>
<dbReference type="PROSITE" id="PS51379">
    <property type="entry name" value="4FE4S_FER_2"/>
    <property type="match status" value="2"/>
</dbReference>
<dbReference type="Pfam" id="PF02754">
    <property type="entry name" value="CCG"/>
    <property type="match status" value="2"/>
</dbReference>
<feature type="domain" description="4Fe-4S ferredoxin-type" evidence="7">
    <location>
        <begin position="62"/>
        <end position="90"/>
    </location>
</feature>
<dbReference type="SUPFAM" id="SSF46548">
    <property type="entry name" value="alpha-helical ferredoxin"/>
    <property type="match status" value="1"/>
</dbReference>
<comment type="catalytic activity">
    <reaction evidence="6">
        <text>(R)-lactate + A = pyruvate + AH2</text>
        <dbReference type="Rhea" id="RHEA:15089"/>
        <dbReference type="ChEBI" id="CHEBI:13193"/>
        <dbReference type="ChEBI" id="CHEBI:15361"/>
        <dbReference type="ChEBI" id="CHEBI:16004"/>
        <dbReference type="ChEBI" id="CHEBI:17499"/>
    </reaction>
</comment>
<dbReference type="Pfam" id="PF13183">
    <property type="entry name" value="Fer4_8"/>
    <property type="match status" value="1"/>
</dbReference>
<dbReference type="GO" id="GO:0019154">
    <property type="term" value="F:glycolate dehydrogenase activity"/>
    <property type="evidence" value="ECO:0007669"/>
    <property type="project" value="UniProtKB-EC"/>
</dbReference>
<dbReference type="AlphaFoldDB" id="A0A7W9SWD1"/>
<reference evidence="8 9" key="1">
    <citation type="submission" date="2020-08" db="EMBL/GenBank/DDBJ databases">
        <title>Genomic Encyclopedia of Type Strains, Phase IV (KMG-IV): sequencing the most valuable type-strain genomes for metagenomic binning, comparative biology and taxonomic classification.</title>
        <authorList>
            <person name="Goeker M."/>
        </authorList>
    </citation>
    <scope>NUCLEOTIDE SEQUENCE [LARGE SCALE GENOMIC DNA]</scope>
    <source>
        <strain evidence="8 9">DSM 23562</strain>
    </source>
</reference>
<evidence type="ECO:0000256" key="6">
    <source>
        <dbReference type="PIRNR" id="PIRNR000139"/>
    </source>
</evidence>
<keyword evidence="5 6" id="KW-0411">Iron-sulfur</keyword>
<evidence type="ECO:0000256" key="3">
    <source>
        <dbReference type="ARBA" id="ARBA00022737"/>
    </source>
</evidence>
<dbReference type="InterPro" id="IPR009051">
    <property type="entry name" value="Helical_ferredxn"/>
</dbReference>
<sequence>MKEADVEKGLLSCVHCGFCLDACPTYRETGDEADSPRGRLVLMRNVLEGKLPMVGEEATQPGGVGYHLDRCLGCRGCETACPSAVPYGHLLEHFRDLQEHTVSRSTGERVLREGLLMLLTDPKKMKLALKAGRLTGGKIPAFASKFVGLPADTQLPLPDDLEKASAALPALIRAKGEKRGKVALLTGCVMSVLYSPVHRATANLLAANGLDVHVPQNQSCCGALHGHQGKLEGAKELAKKMVAAFENTDYDAIILNSAGCGSFLKDYGHLLKDDSQWADRAAAFAAKIKDVTEYLVEIGPREMTRWITLKITYHDACHLKHGQKIGEAPRTLLKSIPGIEYVECRDADQCCGSAGVYNYLQPALAAEFQKKKVENLLATGAELILTGNPGCLAWIEQGLPDGAQAPKIQHPVELLARAYGD</sequence>
<dbReference type="PIRSF" id="PIRSF000139">
    <property type="entry name" value="Glc_ox_4Fe-4S"/>
    <property type="match status" value="1"/>
</dbReference>
<keyword evidence="3" id="KW-0677">Repeat</keyword>
<evidence type="ECO:0000256" key="2">
    <source>
        <dbReference type="ARBA" id="ARBA00022723"/>
    </source>
</evidence>
<comment type="function">
    <text evidence="6">Component of a complex that catalyzes the oxidation of glycolate to glyoxylate.</text>
</comment>
<feature type="domain" description="4Fe-4S ferredoxin-type" evidence="7">
    <location>
        <begin position="2"/>
        <end position="33"/>
    </location>
</feature>
<comment type="cofactor">
    <cofactor evidence="6">
        <name>[4Fe-4S] cluster</name>
        <dbReference type="ChEBI" id="CHEBI:49883"/>
    </cofactor>
    <text evidence="6">Binds 2 [4Fe-4S] clusters.</text>
</comment>
<dbReference type="InterPro" id="IPR004017">
    <property type="entry name" value="Cys_rich_dom"/>
</dbReference>
<evidence type="ECO:0000256" key="1">
    <source>
        <dbReference type="ARBA" id="ARBA00022485"/>
    </source>
</evidence>
<dbReference type="EC" id="1.1.99.14" evidence="6"/>
<dbReference type="Gene3D" id="1.10.1060.10">
    <property type="entry name" value="Alpha-helical ferredoxin"/>
    <property type="match status" value="1"/>
</dbReference>
<keyword evidence="6" id="KW-0813">Transport</keyword>
<evidence type="ECO:0000259" key="7">
    <source>
        <dbReference type="PROSITE" id="PS51379"/>
    </source>
</evidence>
<dbReference type="GO" id="GO:0046872">
    <property type="term" value="F:metal ion binding"/>
    <property type="evidence" value="ECO:0007669"/>
    <property type="project" value="UniProtKB-UniRule"/>
</dbReference>
<dbReference type="InterPro" id="IPR012257">
    <property type="entry name" value="Glc_ox_4Fe-4S"/>
</dbReference>
<dbReference type="Proteomes" id="UP000520814">
    <property type="component" value="Unassembled WGS sequence"/>
</dbReference>
<protein>
    <recommendedName>
        <fullName evidence="6">Glycolate oxidase iron-sulfur subunit</fullName>
        <ecNumber evidence="6">1.1.99.14</ecNumber>
    </recommendedName>
</protein>
<comment type="caution">
    <text evidence="8">The sequence shown here is derived from an EMBL/GenBank/DDBJ whole genome shotgun (WGS) entry which is preliminary data.</text>
</comment>
<dbReference type="InterPro" id="IPR017900">
    <property type="entry name" value="4Fe4S_Fe_S_CS"/>
</dbReference>
<dbReference type="EMBL" id="JACHGW010000007">
    <property type="protein sequence ID" value="MBB6053618.1"/>
    <property type="molecule type" value="Genomic_DNA"/>
</dbReference>
<gene>
    <name evidence="8" type="ORF">HNQ39_005453</name>
</gene>
<name>A0A7W9SWD1_ARMRO</name>
<evidence type="ECO:0000256" key="5">
    <source>
        <dbReference type="ARBA" id="ARBA00023014"/>
    </source>
</evidence>
<evidence type="ECO:0000313" key="8">
    <source>
        <dbReference type="EMBL" id="MBB6053618.1"/>
    </source>
</evidence>
<dbReference type="PROSITE" id="PS00198">
    <property type="entry name" value="4FE4S_FER_1"/>
    <property type="match status" value="2"/>
</dbReference>
<comment type="catalytic activity">
    <reaction evidence="6">
        <text>glycolate + A = glyoxylate + AH2</text>
        <dbReference type="Rhea" id="RHEA:21264"/>
        <dbReference type="ChEBI" id="CHEBI:13193"/>
        <dbReference type="ChEBI" id="CHEBI:17499"/>
        <dbReference type="ChEBI" id="CHEBI:29805"/>
        <dbReference type="ChEBI" id="CHEBI:36655"/>
        <dbReference type="EC" id="1.1.99.14"/>
    </reaction>
</comment>
<organism evidence="8 9">
    <name type="scientific">Armatimonas rosea</name>
    <dbReference type="NCBI Taxonomy" id="685828"/>
    <lineage>
        <taxon>Bacteria</taxon>
        <taxon>Bacillati</taxon>
        <taxon>Armatimonadota</taxon>
        <taxon>Armatimonadia</taxon>
        <taxon>Armatimonadales</taxon>
        <taxon>Armatimonadaceae</taxon>
        <taxon>Armatimonas</taxon>
    </lineage>
</organism>
<dbReference type="InterPro" id="IPR017896">
    <property type="entry name" value="4Fe4S_Fe-S-bd"/>
</dbReference>
<keyword evidence="4 6" id="KW-0408">Iron</keyword>
<accession>A0A7W9SWD1</accession>
<keyword evidence="1 6" id="KW-0004">4Fe-4S</keyword>